<comment type="caution">
    <text evidence="3">The sequence shown here is derived from an EMBL/GenBank/DDBJ whole genome shotgun (WGS) entry which is preliminary data.</text>
</comment>
<dbReference type="RefSeq" id="WP_007183324.1">
    <property type="nucleotide sequence ID" value="NZ_AKGD01000001.1"/>
</dbReference>
<sequence length="262" mass="28619">MSASAFIFKLTSPYTLTSRMATQEEERSLQISSLQRRQEWIGARVVAKFAYLRSIGSPATTGVWSVLSDQALHEVPESRMRALWIERPQTTGTPILWDSSRKQLVSSLSLSHQYPYVAAGISCCGAIGVDIQETTAFSDDFVNHFLQAESGLLLAKAFEPPVSRHAKLTALWTLKEACFKAVSLSSGCTNLRQITIVELDMKGLIEAFSGSNSGATYALRLRTPSGLVSLGFKTINFDRHFGSAVWPSAPGKAASRPTSQLI</sequence>
<evidence type="ECO:0000256" key="1">
    <source>
        <dbReference type="ARBA" id="ARBA00022679"/>
    </source>
</evidence>
<feature type="domain" description="4'-phosphopantetheinyl transferase" evidence="2">
    <location>
        <begin position="126"/>
        <end position="200"/>
    </location>
</feature>
<dbReference type="OrthoDB" id="9808281at2"/>
<proteinExistence type="predicted"/>
<dbReference type="InterPro" id="IPR008278">
    <property type="entry name" value="4-PPantetheinyl_Trfase_dom"/>
</dbReference>
<evidence type="ECO:0000259" key="2">
    <source>
        <dbReference type="Pfam" id="PF01648"/>
    </source>
</evidence>
<evidence type="ECO:0000313" key="3">
    <source>
        <dbReference type="EMBL" id="EIT70041.1"/>
    </source>
</evidence>
<keyword evidence="1" id="KW-0808">Transferase</keyword>
<reference evidence="3" key="2">
    <citation type="submission" date="2012-05" db="EMBL/GenBank/DDBJ databases">
        <authorList>
            <person name="Park J.-H."/>
            <person name="Zylstra G.J."/>
            <person name="Chae J.-C."/>
        </authorList>
    </citation>
    <scope>NUCLEOTIDE SEQUENCE</scope>
    <source>
        <strain evidence="3">AP103</strain>
    </source>
</reference>
<dbReference type="EMBL" id="AKGD01000001">
    <property type="protein sequence ID" value="EIT70041.1"/>
    <property type="molecule type" value="Genomic_DNA"/>
</dbReference>
<dbReference type="Gene3D" id="3.90.470.20">
    <property type="entry name" value="4'-phosphopantetheinyl transferase domain"/>
    <property type="match status" value="2"/>
</dbReference>
<dbReference type="SUPFAM" id="SSF56214">
    <property type="entry name" value="4'-phosphopantetheinyl transferase"/>
    <property type="match status" value="1"/>
</dbReference>
<dbReference type="GO" id="GO:0000287">
    <property type="term" value="F:magnesium ion binding"/>
    <property type="evidence" value="ECO:0007669"/>
    <property type="project" value="InterPro"/>
</dbReference>
<dbReference type="GO" id="GO:0008897">
    <property type="term" value="F:holo-[acyl-carrier-protein] synthase activity"/>
    <property type="evidence" value="ECO:0007669"/>
    <property type="project" value="InterPro"/>
</dbReference>
<organism evidence="3 5">
    <name type="scientific">Hydrocarboniphaga effusa AP103</name>
    <dbReference type="NCBI Taxonomy" id="1172194"/>
    <lineage>
        <taxon>Bacteria</taxon>
        <taxon>Pseudomonadati</taxon>
        <taxon>Pseudomonadota</taxon>
        <taxon>Gammaproteobacteria</taxon>
        <taxon>Nevskiales</taxon>
        <taxon>Nevskiaceae</taxon>
        <taxon>Hydrocarboniphaga</taxon>
    </lineage>
</organism>
<dbReference type="Pfam" id="PF01648">
    <property type="entry name" value="ACPS"/>
    <property type="match status" value="1"/>
</dbReference>
<evidence type="ECO:0000313" key="5">
    <source>
        <dbReference type="Proteomes" id="UP000003704"/>
    </source>
</evidence>
<dbReference type="STRING" id="1172194.WQQ_01780"/>
<dbReference type="InterPro" id="IPR037143">
    <property type="entry name" value="4-PPantetheinyl_Trfase_dom_sf"/>
</dbReference>
<dbReference type="Proteomes" id="UP000003704">
    <property type="component" value="Unassembled WGS sequence"/>
</dbReference>
<protein>
    <recommendedName>
        <fullName evidence="2">4'-phosphopantetheinyl transferase domain-containing protein</fullName>
    </recommendedName>
</protein>
<reference evidence="3 5" key="1">
    <citation type="journal article" date="2012" name="J. Bacteriol.">
        <title>Genome Sequence of n-Alkane-Degrading Hydrocarboniphaga effusa Strain AP103T (ATCC BAA-332T).</title>
        <authorList>
            <person name="Chang H.K."/>
            <person name="Zylstra G.J."/>
            <person name="Chae J.C."/>
        </authorList>
    </citation>
    <scope>NUCLEOTIDE SEQUENCE [LARGE SCALE GENOMIC DNA]</scope>
    <source>
        <strain evidence="3 5">AP103</strain>
    </source>
</reference>
<dbReference type="EMBL" id="AKGD01000001">
    <property type="protein sequence ID" value="EIT70228.1"/>
    <property type="molecule type" value="Genomic_DNA"/>
</dbReference>
<name>I8I2G2_9GAMM</name>
<evidence type="ECO:0000313" key="4">
    <source>
        <dbReference type="EMBL" id="EIT70228.1"/>
    </source>
</evidence>
<accession>I8I2G2</accession>
<gene>
    <name evidence="3" type="ORF">WQQ_01780</name>
    <name evidence="4" type="ORF">WQQ_03650</name>
</gene>
<dbReference type="AlphaFoldDB" id="I8I2G2"/>
<keyword evidence="5" id="KW-1185">Reference proteome</keyword>